<feature type="non-terminal residue" evidence="2">
    <location>
        <position position="1"/>
    </location>
</feature>
<gene>
    <name evidence="2" type="ORF">E5162_14310</name>
</gene>
<organism evidence="2 3">
    <name type="scientific">Marinicauda pacifica</name>
    <dbReference type="NCBI Taxonomy" id="1133559"/>
    <lineage>
        <taxon>Bacteria</taxon>
        <taxon>Pseudomonadati</taxon>
        <taxon>Pseudomonadota</taxon>
        <taxon>Alphaproteobacteria</taxon>
        <taxon>Maricaulales</taxon>
        <taxon>Maricaulaceae</taxon>
        <taxon>Marinicauda</taxon>
    </lineage>
</organism>
<dbReference type="Pfam" id="PF13202">
    <property type="entry name" value="EF-hand_5"/>
    <property type="match status" value="1"/>
</dbReference>
<accession>A0A4S2H5W8</accession>
<dbReference type="Proteomes" id="UP000305451">
    <property type="component" value="Unassembled WGS sequence"/>
</dbReference>
<sequence length="106" mass="11274">TIIATSATLGLAGTAAHANHHMSGDEHGASSDAAAMFDSHLQQAFQAIDTDGNGSISQQEWGNWQADDGFYAARFDEFATDDADGVDWDEYHGAVTAMYDTSSLDQ</sequence>
<dbReference type="EMBL" id="SRXV01000042">
    <property type="protein sequence ID" value="TGY91076.1"/>
    <property type="molecule type" value="Genomic_DNA"/>
</dbReference>
<dbReference type="InterPro" id="IPR011992">
    <property type="entry name" value="EF-hand-dom_pair"/>
</dbReference>
<dbReference type="RefSeq" id="WP_135945951.1">
    <property type="nucleotide sequence ID" value="NZ_SRXV01000042.1"/>
</dbReference>
<feature type="domain" description="EF-hand" evidence="1">
    <location>
        <begin position="36"/>
        <end position="71"/>
    </location>
</feature>
<comment type="caution">
    <text evidence="2">The sequence shown here is derived from an EMBL/GenBank/DDBJ whole genome shotgun (WGS) entry which is preliminary data.</text>
</comment>
<evidence type="ECO:0000259" key="1">
    <source>
        <dbReference type="PROSITE" id="PS50222"/>
    </source>
</evidence>
<protein>
    <recommendedName>
        <fullName evidence="1">EF-hand domain-containing protein</fullName>
    </recommendedName>
</protein>
<dbReference type="PROSITE" id="PS00018">
    <property type="entry name" value="EF_HAND_1"/>
    <property type="match status" value="1"/>
</dbReference>
<dbReference type="SUPFAM" id="SSF47473">
    <property type="entry name" value="EF-hand"/>
    <property type="match status" value="1"/>
</dbReference>
<dbReference type="InterPro" id="IPR002048">
    <property type="entry name" value="EF_hand_dom"/>
</dbReference>
<dbReference type="InterPro" id="IPR018247">
    <property type="entry name" value="EF_Hand_1_Ca_BS"/>
</dbReference>
<dbReference type="GO" id="GO:0005509">
    <property type="term" value="F:calcium ion binding"/>
    <property type="evidence" value="ECO:0007669"/>
    <property type="project" value="InterPro"/>
</dbReference>
<dbReference type="PROSITE" id="PS50222">
    <property type="entry name" value="EF_HAND_2"/>
    <property type="match status" value="1"/>
</dbReference>
<feature type="non-terminal residue" evidence="2">
    <location>
        <position position="106"/>
    </location>
</feature>
<reference evidence="2 3" key="1">
    <citation type="journal article" date="2013" name="Int. J. Syst. Evol. Microbiol.">
        <title>Marinicauda pacifica gen. nov., sp. nov., a prosthecate alphaproteobacterium of the family Hyphomonadaceae isolated from deep seawater.</title>
        <authorList>
            <person name="Zhang X.Y."/>
            <person name="Li G.W."/>
            <person name="Wang C.S."/>
            <person name="Zhang Y.J."/>
            <person name="Xu X.W."/>
            <person name="Li H."/>
            <person name="Liu A."/>
            <person name="Liu C."/>
            <person name="Xie B.B."/>
            <person name="Qin Q.L."/>
            <person name="Xu Z."/>
            <person name="Chen X.L."/>
            <person name="Zhou B.C."/>
            <person name="Zhang Y.Z."/>
        </authorList>
    </citation>
    <scope>NUCLEOTIDE SEQUENCE [LARGE SCALE GENOMIC DNA]</scope>
    <source>
        <strain evidence="2 3">P-1 km-3</strain>
    </source>
</reference>
<proteinExistence type="predicted"/>
<keyword evidence="3" id="KW-1185">Reference proteome</keyword>
<name>A0A4S2H5W8_9PROT</name>
<dbReference type="Gene3D" id="1.10.238.10">
    <property type="entry name" value="EF-hand"/>
    <property type="match status" value="1"/>
</dbReference>
<dbReference type="AlphaFoldDB" id="A0A4S2H5W8"/>
<evidence type="ECO:0000313" key="3">
    <source>
        <dbReference type="Proteomes" id="UP000305451"/>
    </source>
</evidence>
<evidence type="ECO:0000313" key="2">
    <source>
        <dbReference type="EMBL" id="TGY91076.1"/>
    </source>
</evidence>